<reference evidence="1 2" key="1">
    <citation type="journal article" date="2018" name="Sci. Rep.">
        <title>Genomic signatures of local adaptation to the degree of environmental predictability in rotifers.</title>
        <authorList>
            <person name="Franch-Gras L."/>
            <person name="Hahn C."/>
            <person name="Garcia-Roger E.M."/>
            <person name="Carmona M.J."/>
            <person name="Serra M."/>
            <person name="Gomez A."/>
        </authorList>
    </citation>
    <scope>NUCLEOTIDE SEQUENCE [LARGE SCALE GENOMIC DNA]</scope>
    <source>
        <strain evidence="1">HYR1</strain>
    </source>
</reference>
<evidence type="ECO:0000313" key="2">
    <source>
        <dbReference type="Proteomes" id="UP000276133"/>
    </source>
</evidence>
<proteinExistence type="predicted"/>
<evidence type="ECO:0000313" key="1">
    <source>
        <dbReference type="EMBL" id="RNA21421.1"/>
    </source>
</evidence>
<organism evidence="1 2">
    <name type="scientific">Brachionus plicatilis</name>
    <name type="common">Marine rotifer</name>
    <name type="synonym">Brachionus muelleri</name>
    <dbReference type="NCBI Taxonomy" id="10195"/>
    <lineage>
        <taxon>Eukaryota</taxon>
        <taxon>Metazoa</taxon>
        <taxon>Spiralia</taxon>
        <taxon>Gnathifera</taxon>
        <taxon>Rotifera</taxon>
        <taxon>Eurotatoria</taxon>
        <taxon>Monogononta</taxon>
        <taxon>Pseudotrocha</taxon>
        <taxon>Ploima</taxon>
        <taxon>Brachionidae</taxon>
        <taxon>Brachionus</taxon>
    </lineage>
</organism>
<name>A0A3M7RD78_BRAPC</name>
<protein>
    <submittedName>
        <fullName evidence="1">Uncharacterized protein</fullName>
    </submittedName>
</protein>
<dbReference type="EMBL" id="REGN01003664">
    <property type="protein sequence ID" value="RNA21421.1"/>
    <property type="molecule type" value="Genomic_DNA"/>
</dbReference>
<dbReference type="Proteomes" id="UP000276133">
    <property type="component" value="Unassembled WGS sequence"/>
</dbReference>
<comment type="caution">
    <text evidence="1">The sequence shown here is derived from an EMBL/GenBank/DDBJ whole genome shotgun (WGS) entry which is preliminary data.</text>
</comment>
<accession>A0A3M7RD78</accession>
<gene>
    <name evidence="1" type="ORF">BpHYR1_006069</name>
</gene>
<keyword evidence="2" id="KW-1185">Reference proteome</keyword>
<sequence length="83" mass="9618">MTIRFTEHIPLSIAKSVPMSSQCDHYNCYLNSNNSFTNGKLKSLNGKSCYMIFAELKRKINIDLIDHDSKLKFSPMMDELNER</sequence>
<dbReference type="AlphaFoldDB" id="A0A3M7RD78"/>
<feature type="non-terminal residue" evidence="1">
    <location>
        <position position="83"/>
    </location>
</feature>